<evidence type="ECO:0000256" key="1">
    <source>
        <dbReference type="SAM" id="MobiDB-lite"/>
    </source>
</evidence>
<keyword evidence="3" id="KW-1185">Reference proteome</keyword>
<dbReference type="OrthoDB" id="3203379at2759"/>
<dbReference type="Proteomes" id="UP000219338">
    <property type="component" value="Unassembled WGS sequence"/>
</dbReference>
<accession>A0A284RV41</accession>
<gene>
    <name evidence="2" type="ORF">ARMOST_16052</name>
</gene>
<name>A0A284RV41_ARMOS</name>
<reference evidence="3" key="1">
    <citation type="journal article" date="2017" name="Nat. Ecol. Evol.">
        <title>Genome expansion and lineage-specific genetic innovations in the forest pathogenic fungi Armillaria.</title>
        <authorList>
            <person name="Sipos G."/>
            <person name="Prasanna A.N."/>
            <person name="Walter M.C."/>
            <person name="O'Connor E."/>
            <person name="Balint B."/>
            <person name="Krizsan K."/>
            <person name="Kiss B."/>
            <person name="Hess J."/>
            <person name="Varga T."/>
            <person name="Slot J."/>
            <person name="Riley R."/>
            <person name="Boka B."/>
            <person name="Rigling D."/>
            <person name="Barry K."/>
            <person name="Lee J."/>
            <person name="Mihaltcheva S."/>
            <person name="LaButti K."/>
            <person name="Lipzen A."/>
            <person name="Waldron R."/>
            <person name="Moloney N.M."/>
            <person name="Sperisen C."/>
            <person name="Kredics L."/>
            <person name="Vagvoelgyi C."/>
            <person name="Patrignani A."/>
            <person name="Fitzpatrick D."/>
            <person name="Nagy I."/>
            <person name="Doyle S."/>
            <person name="Anderson J.B."/>
            <person name="Grigoriev I.V."/>
            <person name="Gueldener U."/>
            <person name="Muensterkoetter M."/>
            <person name="Nagy L.G."/>
        </authorList>
    </citation>
    <scope>NUCLEOTIDE SEQUENCE [LARGE SCALE GENOMIC DNA]</scope>
    <source>
        <strain evidence="3">C18/9</strain>
    </source>
</reference>
<feature type="region of interest" description="Disordered" evidence="1">
    <location>
        <begin position="251"/>
        <end position="274"/>
    </location>
</feature>
<proteinExistence type="predicted"/>
<dbReference type="EMBL" id="FUEG01000017">
    <property type="protein sequence ID" value="SJL12623.1"/>
    <property type="molecule type" value="Genomic_DNA"/>
</dbReference>
<protein>
    <submittedName>
        <fullName evidence="2">Uncharacterized protein</fullName>
    </submittedName>
</protein>
<sequence>MEGRDLTETSGAFGLDITPPPMFSNNDAIIYLYLDHFLPECYRTPFVLMAQRTFQEWTSLIYNDDSDPGRQSESDSELEDLPPFPNVSEDQAEGGDQSAKAKETAITEQVLSVLSFMKTVGVTLPDFLDALSWGNDTCITNSRIQYHRTQLMTSQQLLGILRRWWRPPRSSTAQSRKQGPEGGRHALQAFMRETWPSVISQEIESLTDDFLSPPQNDEDVSEHVLTSLDFPSMIEKIKTQTAPNLWATLRTLTSSPQQDSRRRNKNPDTVCSSD</sequence>
<dbReference type="STRING" id="47428.A0A284RV41"/>
<evidence type="ECO:0000313" key="3">
    <source>
        <dbReference type="Proteomes" id="UP000219338"/>
    </source>
</evidence>
<feature type="region of interest" description="Disordered" evidence="1">
    <location>
        <begin position="65"/>
        <end position="101"/>
    </location>
</feature>
<organism evidence="2 3">
    <name type="scientific">Armillaria ostoyae</name>
    <name type="common">Armillaria root rot fungus</name>
    <dbReference type="NCBI Taxonomy" id="47428"/>
    <lineage>
        <taxon>Eukaryota</taxon>
        <taxon>Fungi</taxon>
        <taxon>Dikarya</taxon>
        <taxon>Basidiomycota</taxon>
        <taxon>Agaricomycotina</taxon>
        <taxon>Agaricomycetes</taxon>
        <taxon>Agaricomycetidae</taxon>
        <taxon>Agaricales</taxon>
        <taxon>Marasmiineae</taxon>
        <taxon>Physalacriaceae</taxon>
        <taxon>Armillaria</taxon>
    </lineage>
</organism>
<evidence type="ECO:0000313" key="2">
    <source>
        <dbReference type="EMBL" id="SJL12623.1"/>
    </source>
</evidence>
<dbReference type="AlphaFoldDB" id="A0A284RV41"/>